<name>A0ACC6SGC1_9BACI</name>
<dbReference type="EMBL" id="JBBMEW010000029">
    <property type="protein sequence ID" value="MEQ2529156.1"/>
    <property type="molecule type" value="Genomic_DNA"/>
</dbReference>
<accession>A0ACC6SGC1</accession>
<dbReference type="Proteomes" id="UP001439875">
    <property type="component" value="Unassembled WGS sequence"/>
</dbReference>
<gene>
    <name evidence="1" type="ORF">WMO40_21005</name>
</gene>
<evidence type="ECO:0000313" key="2">
    <source>
        <dbReference type="Proteomes" id="UP001439875"/>
    </source>
</evidence>
<sequence>MKNSCNKFLESQLAKGGQKAYVALLMLAAVEINQKELLKRIDFSFVQSNLKESLNHTVTQNQAS</sequence>
<keyword evidence="2" id="KW-1185">Reference proteome</keyword>
<comment type="caution">
    <text evidence="1">The sequence shown here is derived from an EMBL/GenBank/DDBJ whole genome shotgun (WGS) entry which is preliminary data.</text>
</comment>
<proteinExistence type="predicted"/>
<reference evidence="1" key="1">
    <citation type="submission" date="2024-03" db="EMBL/GenBank/DDBJ databases">
        <title>Human intestinal bacterial collection.</title>
        <authorList>
            <person name="Pauvert C."/>
            <person name="Hitch T.C.A."/>
            <person name="Clavel T."/>
        </authorList>
    </citation>
    <scope>NUCLEOTIDE SEQUENCE</scope>
    <source>
        <strain evidence="1">CLA-AA-H227</strain>
    </source>
</reference>
<organism evidence="1 2">
    <name type="scientific">Robertmurraya yapensis</name>
    <name type="common">ex Hitch et al 2024</name>
    <dbReference type="NCBI Taxonomy" id="3133160"/>
    <lineage>
        <taxon>Bacteria</taxon>
        <taxon>Bacillati</taxon>
        <taxon>Bacillota</taxon>
        <taxon>Bacilli</taxon>
        <taxon>Bacillales</taxon>
        <taxon>Bacillaceae</taxon>
        <taxon>Robertmurraya</taxon>
    </lineage>
</organism>
<protein>
    <submittedName>
        <fullName evidence="1">Uncharacterized protein</fullName>
    </submittedName>
</protein>
<evidence type="ECO:0000313" key="1">
    <source>
        <dbReference type="EMBL" id="MEQ2529156.1"/>
    </source>
</evidence>